<dbReference type="EMBL" id="JACOFX010000030">
    <property type="protein sequence ID" value="MBC3911342.1"/>
    <property type="molecule type" value="Genomic_DNA"/>
</dbReference>
<keyword evidence="7" id="KW-1185">Reference proteome</keyword>
<comment type="similarity">
    <text evidence="1">Belongs to the type-I restriction system S methylase family.</text>
</comment>
<dbReference type="InterPro" id="IPR051212">
    <property type="entry name" value="Type-I_RE_S_subunit"/>
</dbReference>
<keyword evidence="6" id="KW-0255">Endonuclease</keyword>
<dbReference type="Gene3D" id="3.90.220.20">
    <property type="entry name" value="DNA methylase specificity domains"/>
    <property type="match status" value="2"/>
</dbReference>
<name>A0ABR6ZJB8_9BURK</name>
<organism evidence="6 7">
    <name type="scientific">Undibacterium umbellatum</name>
    <dbReference type="NCBI Taxonomy" id="2762300"/>
    <lineage>
        <taxon>Bacteria</taxon>
        <taxon>Pseudomonadati</taxon>
        <taxon>Pseudomonadota</taxon>
        <taxon>Betaproteobacteria</taxon>
        <taxon>Burkholderiales</taxon>
        <taxon>Oxalobacteraceae</taxon>
        <taxon>Undibacterium</taxon>
    </lineage>
</organism>
<dbReference type="RefSeq" id="WP_186957054.1">
    <property type="nucleotide sequence ID" value="NZ_JACOFX010000030.1"/>
</dbReference>
<gene>
    <name evidence="6" type="ORF">H8L47_27650</name>
</gene>
<keyword evidence="4" id="KW-0175">Coiled coil</keyword>
<dbReference type="GO" id="GO:0004519">
    <property type="term" value="F:endonuclease activity"/>
    <property type="evidence" value="ECO:0007669"/>
    <property type="project" value="UniProtKB-KW"/>
</dbReference>
<evidence type="ECO:0000256" key="2">
    <source>
        <dbReference type="ARBA" id="ARBA00022747"/>
    </source>
</evidence>
<dbReference type="Gene3D" id="1.10.287.1120">
    <property type="entry name" value="Bipartite methylase S protein"/>
    <property type="match status" value="1"/>
</dbReference>
<keyword evidence="2" id="KW-0680">Restriction system</keyword>
<evidence type="ECO:0000256" key="3">
    <source>
        <dbReference type="ARBA" id="ARBA00023125"/>
    </source>
</evidence>
<dbReference type="Proteomes" id="UP000646911">
    <property type="component" value="Unassembled WGS sequence"/>
</dbReference>
<dbReference type="PANTHER" id="PTHR43140">
    <property type="entry name" value="TYPE-1 RESTRICTION ENZYME ECOKI SPECIFICITY PROTEIN"/>
    <property type="match status" value="1"/>
</dbReference>
<sequence>MSRYKVYPEYKDAGVEWLDKVPMHWHVMQLKRTVDGCVNGIWGEEPQQDGNDTIVIRVADFDRQRLTINEDGYTFRRIEAKEKQNRRLKRGDLLLEKSGGGEKTLVGQVVLFDKTFEAVTSNFVAKMTPLRDFDSSYMNYVFSRFYFENLNFCSIKQNTGIQNLDSAAYLSEKIGIPKKDEQQKIANFLDHETAKIDTLIAKQQELIKLLKEKRQAVISHAVTKGLNPNAPMRDSGVEWLGEVPEHWGVKKFRFLCDRIIAGPFGSSITKDMYVKEGYKVYGQEQVIPNDFTIGDYYVSKRDFLELFRYSTNPGDILISCVGTFGKVAVFPNSAEPGIINPRLIKAEVKTICNPLYLCEFLKSEMVFKQFELLSRGGTMGVINIGVLNEILVACPPLEEQDEVFLFIKRQKEKFNFLIERANKQIELAQERRTALISAAVTGKIDVRDWQALSDTALAA</sequence>
<reference evidence="6 7" key="1">
    <citation type="submission" date="2020-08" db="EMBL/GenBank/DDBJ databases">
        <title>Novel species isolated from subtropical streams in China.</title>
        <authorList>
            <person name="Lu H."/>
        </authorList>
    </citation>
    <scope>NUCLEOTIDE SEQUENCE [LARGE SCALE GENOMIC DNA]</scope>
    <source>
        <strain evidence="6 7">NL8W</strain>
    </source>
</reference>
<evidence type="ECO:0000313" key="6">
    <source>
        <dbReference type="EMBL" id="MBC3911342.1"/>
    </source>
</evidence>
<accession>A0ABR6ZJB8</accession>
<proteinExistence type="inferred from homology"/>
<evidence type="ECO:0000256" key="1">
    <source>
        <dbReference type="ARBA" id="ARBA00010923"/>
    </source>
</evidence>
<dbReference type="PANTHER" id="PTHR43140:SF1">
    <property type="entry name" value="TYPE I RESTRICTION ENZYME ECOKI SPECIFICITY SUBUNIT"/>
    <property type="match status" value="1"/>
</dbReference>
<dbReference type="InterPro" id="IPR000055">
    <property type="entry name" value="Restrct_endonuc_typeI_TRD"/>
</dbReference>
<evidence type="ECO:0000313" key="7">
    <source>
        <dbReference type="Proteomes" id="UP000646911"/>
    </source>
</evidence>
<dbReference type="SUPFAM" id="SSF116734">
    <property type="entry name" value="DNA methylase specificity domain"/>
    <property type="match status" value="2"/>
</dbReference>
<keyword evidence="3" id="KW-0238">DNA-binding</keyword>
<keyword evidence="6" id="KW-0540">Nuclease</keyword>
<feature type="domain" description="Type I restriction modification DNA specificity" evidence="5">
    <location>
        <begin position="80"/>
        <end position="205"/>
    </location>
</feature>
<comment type="caution">
    <text evidence="6">The sequence shown here is derived from an EMBL/GenBank/DDBJ whole genome shotgun (WGS) entry which is preliminary data.</text>
</comment>
<dbReference type="InterPro" id="IPR044946">
    <property type="entry name" value="Restrct_endonuc_typeI_TRD_sf"/>
</dbReference>
<protein>
    <submittedName>
        <fullName evidence="6">Restriction endonuclease subunit S</fullName>
    </submittedName>
</protein>
<evidence type="ECO:0000256" key="4">
    <source>
        <dbReference type="SAM" id="Coils"/>
    </source>
</evidence>
<keyword evidence="6" id="KW-0378">Hydrolase</keyword>
<feature type="domain" description="Type I restriction modification DNA specificity" evidence="5">
    <location>
        <begin position="309"/>
        <end position="426"/>
    </location>
</feature>
<evidence type="ECO:0000259" key="5">
    <source>
        <dbReference type="Pfam" id="PF01420"/>
    </source>
</evidence>
<feature type="coiled-coil region" evidence="4">
    <location>
        <begin position="411"/>
        <end position="438"/>
    </location>
</feature>
<dbReference type="Pfam" id="PF01420">
    <property type="entry name" value="Methylase_S"/>
    <property type="match status" value="2"/>
</dbReference>